<dbReference type="InterPro" id="IPR003660">
    <property type="entry name" value="HAMP_dom"/>
</dbReference>
<protein>
    <submittedName>
        <fullName evidence="9">PAS domain S-box protein</fullName>
    </submittedName>
</protein>
<evidence type="ECO:0000256" key="1">
    <source>
        <dbReference type="ARBA" id="ARBA00022500"/>
    </source>
</evidence>
<dbReference type="NCBIfam" id="TIGR00229">
    <property type="entry name" value="sensory_box"/>
    <property type="match status" value="1"/>
</dbReference>
<evidence type="ECO:0000259" key="8">
    <source>
        <dbReference type="PROSITE" id="PS50885"/>
    </source>
</evidence>
<dbReference type="InterPro" id="IPR013655">
    <property type="entry name" value="PAS_fold_3"/>
</dbReference>
<dbReference type="Gene3D" id="3.30.450.20">
    <property type="entry name" value="PAS domain"/>
    <property type="match status" value="1"/>
</dbReference>
<evidence type="ECO:0000256" key="2">
    <source>
        <dbReference type="ARBA" id="ARBA00029447"/>
    </source>
</evidence>
<feature type="domain" description="HAMP" evidence="8">
    <location>
        <begin position="136"/>
        <end position="183"/>
    </location>
</feature>
<evidence type="ECO:0000259" key="5">
    <source>
        <dbReference type="PROSITE" id="PS50111"/>
    </source>
</evidence>
<dbReference type="InterPro" id="IPR000700">
    <property type="entry name" value="PAS-assoc_C"/>
</dbReference>
<feature type="domain" description="PAC" evidence="7">
    <location>
        <begin position="90"/>
        <end position="142"/>
    </location>
</feature>
<dbReference type="PANTHER" id="PTHR43531:SF11">
    <property type="entry name" value="METHYL-ACCEPTING CHEMOTAXIS PROTEIN 3"/>
    <property type="match status" value="1"/>
</dbReference>
<keyword evidence="1" id="KW-0145">Chemotaxis</keyword>
<proteinExistence type="inferred from homology"/>
<evidence type="ECO:0000259" key="7">
    <source>
        <dbReference type="PROSITE" id="PS50113"/>
    </source>
</evidence>
<evidence type="ECO:0000313" key="9">
    <source>
        <dbReference type="EMBL" id="QRF66229.1"/>
    </source>
</evidence>
<dbReference type="Pfam" id="PF08447">
    <property type="entry name" value="PAS_3"/>
    <property type="match status" value="1"/>
</dbReference>
<name>A0ABX7F6Z6_9RHOB</name>
<accession>A0ABX7F6Z6</accession>
<feature type="domain" description="PAS" evidence="6">
    <location>
        <begin position="18"/>
        <end position="62"/>
    </location>
</feature>
<dbReference type="SUPFAM" id="SSF58104">
    <property type="entry name" value="Methyl-accepting chemotaxis protein (MCP) signaling domain"/>
    <property type="match status" value="1"/>
</dbReference>
<dbReference type="InterPro" id="IPR035965">
    <property type="entry name" value="PAS-like_dom_sf"/>
</dbReference>
<dbReference type="PROSITE" id="PS50111">
    <property type="entry name" value="CHEMOTAXIS_TRANSDUC_2"/>
    <property type="match status" value="1"/>
</dbReference>
<feature type="domain" description="Methyl-accepting transducer" evidence="5">
    <location>
        <begin position="188"/>
        <end position="417"/>
    </location>
</feature>
<dbReference type="InterPro" id="IPR001610">
    <property type="entry name" value="PAC"/>
</dbReference>
<keyword evidence="3" id="KW-0807">Transducer</keyword>
<dbReference type="SUPFAM" id="SSF55785">
    <property type="entry name" value="PYP-like sensor domain (PAS domain)"/>
    <property type="match status" value="1"/>
</dbReference>
<dbReference type="PROSITE" id="PS50112">
    <property type="entry name" value="PAS"/>
    <property type="match status" value="1"/>
</dbReference>
<evidence type="ECO:0000313" key="10">
    <source>
        <dbReference type="Proteomes" id="UP000596387"/>
    </source>
</evidence>
<dbReference type="Pfam" id="PF00015">
    <property type="entry name" value="MCPsignal"/>
    <property type="match status" value="1"/>
</dbReference>
<dbReference type="InterPro" id="IPR004089">
    <property type="entry name" value="MCPsignal_dom"/>
</dbReference>
<dbReference type="PROSITE" id="PS50113">
    <property type="entry name" value="PAC"/>
    <property type="match status" value="1"/>
</dbReference>
<dbReference type="InterPro" id="IPR004090">
    <property type="entry name" value="Chemotax_Me-accpt_rcpt"/>
</dbReference>
<dbReference type="InterPro" id="IPR051310">
    <property type="entry name" value="MCP_chemotaxis"/>
</dbReference>
<dbReference type="SMART" id="SM00283">
    <property type="entry name" value="MA"/>
    <property type="match status" value="1"/>
</dbReference>
<dbReference type="PROSITE" id="PS50885">
    <property type="entry name" value="HAMP"/>
    <property type="match status" value="1"/>
</dbReference>
<feature type="region of interest" description="Disordered" evidence="4">
    <location>
        <begin position="233"/>
        <end position="253"/>
    </location>
</feature>
<dbReference type="CDD" id="cd00130">
    <property type="entry name" value="PAS"/>
    <property type="match status" value="1"/>
</dbReference>
<evidence type="ECO:0000256" key="3">
    <source>
        <dbReference type="PROSITE-ProRule" id="PRU00284"/>
    </source>
</evidence>
<dbReference type="SMART" id="SM00086">
    <property type="entry name" value="PAC"/>
    <property type="match status" value="1"/>
</dbReference>
<reference evidence="9 10" key="1">
    <citation type="submission" date="2019-12" db="EMBL/GenBank/DDBJ databases">
        <title>Complete Genome Sequence of a Quorum-Sensing Bacterium,Rhodobacteraceae bacterium C31, Isolated from a marine microalgae symbiotic bacteria.</title>
        <authorList>
            <person name="Zhang Y."/>
        </authorList>
    </citation>
    <scope>NUCLEOTIDE SEQUENCE [LARGE SCALE GENOMIC DNA]</scope>
    <source>
        <strain evidence="9 10">C31</strain>
    </source>
</reference>
<dbReference type="InterPro" id="IPR000014">
    <property type="entry name" value="PAS"/>
</dbReference>
<organism evidence="9 10">
    <name type="scientific">Ponticoccus alexandrii</name>
    <dbReference type="NCBI Taxonomy" id="1943633"/>
    <lineage>
        <taxon>Bacteria</taxon>
        <taxon>Pseudomonadati</taxon>
        <taxon>Pseudomonadota</taxon>
        <taxon>Alphaproteobacteria</taxon>
        <taxon>Rhodobacterales</taxon>
        <taxon>Roseobacteraceae</taxon>
        <taxon>Ponticoccus</taxon>
    </lineage>
</organism>
<gene>
    <name evidence="9" type="ORF">GQA70_07875</name>
</gene>
<dbReference type="Gene3D" id="1.10.287.950">
    <property type="entry name" value="Methyl-accepting chemotaxis protein"/>
    <property type="match status" value="1"/>
</dbReference>
<dbReference type="CDD" id="cd11386">
    <property type="entry name" value="MCP_signal"/>
    <property type="match status" value="1"/>
</dbReference>
<dbReference type="Proteomes" id="UP000596387">
    <property type="component" value="Chromosome"/>
</dbReference>
<comment type="similarity">
    <text evidence="2">Belongs to the methyl-accepting chemotaxis (MCP) protein family.</text>
</comment>
<evidence type="ECO:0000259" key="6">
    <source>
        <dbReference type="PROSITE" id="PS50112"/>
    </source>
</evidence>
<dbReference type="EMBL" id="CP047166">
    <property type="protein sequence ID" value="QRF66229.1"/>
    <property type="molecule type" value="Genomic_DNA"/>
</dbReference>
<sequence length="483" mass="51439">MKLFSRSRAHAGTETDPDAALLQMVQETQAVIHFSPDGTILTANENFLAALGYRLDEVLGKNHAIFVDENYRQTAAYRDFWTDLAGGKAFTSQFPRITKSGETIWIQATYAPVRNTEGVVERVVKVASDVTARRVAISTITEGLEELKTGNLAHRIPSCQVEDVQVMVEAFNDAATQLATLVSNVKTVSGAIEASGSEIRGAAENLSNRTETQAATLEQTAAAVEELTANAASAAENAKRADETAENTRSAAKDGGRVVENVIEAMGRIEKSSDQISQIISVIDDIAFQTNLLSLNAGVEAARAGDAGRGFAVVASEVRALAQRSADSAREIKALITESGEHVSTGADLVQRASQELSTIFDGVGVITDSVRQISSGLHEQSTTLSEINSAFADLDRVTQSNAAMALQTVDLVKALTQNSQTLSHDVSTFVTDGVTTGGQWQISSSRRTAIAHYGDRPCNRSTTPLPSGRHNIVPAQIAPAVR</sequence>
<dbReference type="PANTHER" id="PTHR43531">
    <property type="entry name" value="PROTEIN ICFG"/>
    <property type="match status" value="1"/>
</dbReference>
<evidence type="ECO:0000256" key="4">
    <source>
        <dbReference type="SAM" id="MobiDB-lite"/>
    </source>
</evidence>
<keyword evidence="10" id="KW-1185">Reference proteome</keyword>
<dbReference type="PRINTS" id="PR00260">
    <property type="entry name" value="CHEMTRNSDUCR"/>
</dbReference>